<reference evidence="4 5" key="1">
    <citation type="submission" date="2014-10" db="EMBL/GenBank/DDBJ databases">
        <title>Draft genome sequence of Novosphingobium subterraneum DSM 12447.</title>
        <authorList>
            <person name="Gan H.M."/>
            <person name="Gan H.Y."/>
            <person name="Savka M.A."/>
        </authorList>
    </citation>
    <scope>NUCLEOTIDE SEQUENCE [LARGE SCALE GENOMIC DNA]</scope>
    <source>
        <strain evidence="4 5">DSM 12447</strain>
    </source>
</reference>
<dbReference type="Proteomes" id="UP000031338">
    <property type="component" value="Unassembled WGS sequence"/>
</dbReference>
<evidence type="ECO:0000259" key="2">
    <source>
        <dbReference type="Pfam" id="PF06586"/>
    </source>
</evidence>
<comment type="caution">
    <text evidence="4">The sequence shown here is derived from an EMBL/GenBank/DDBJ whole genome shotgun (WGS) entry which is preliminary data.</text>
</comment>
<feature type="domain" description="TraK C-terminal" evidence="3">
    <location>
        <begin position="162"/>
        <end position="264"/>
    </location>
</feature>
<sequence length="269" mass="28787">MRAPSTHRTAAHSAVPTSTPRIPPSRAAFRARLSGTVLIYMCMAASPAVADQSVLAADNGTIGCVASAKDLTRISLAGDQFASVSKISTGNADDDFKIVNEPTRGDIYLSVPDGYGKPKLSFFGTTRKGYVYKFVCDVRGDEAEQLFVANSAIQAEEARQTVGSVSPEEEATRLVQAMYRGEALEGFEQVADVLAPVRIGKLEVQQIGQYRGEDLRGLVLRVRNTSREVIRIDEQVLSARGAVAFMAPVSDLAANASSAVYLIQKAGAR</sequence>
<dbReference type="EMBL" id="JRVC01000032">
    <property type="protein sequence ID" value="KHS42215.1"/>
    <property type="molecule type" value="Genomic_DNA"/>
</dbReference>
<evidence type="ECO:0000259" key="3">
    <source>
        <dbReference type="Pfam" id="PF23536"/>
    </source>
</evidence>
<dbReference type="Pfam" id="PF06586">
    <property type="entry name" value="TraK_N"/>
    <property type="match status" value="1"/>
</dbReference>
<name>A0A0B8Z7I9_9SPHN</name>
<dbReference type="PATRIC" id="fig|48936.3.peg.4374"/>
<accession>A0A0B8Z7I9</accession>
<feature type="region of interest" description="Disordered" evidence="1">
    <location>
        <begin position="1"/>
        <end position="23"/>
    </location>
</feature>
<dbReference type="InterPro" id="IPR055397">
    <property type="entry name" value="TraK_C"/>
</dbReference>
<dbReference type="AlphaFoldDB" id="A0A0B8Z7I9"/>
<proteinExistence type="predicted"/>
<evidence type="ECO:0000313" key="5">
    <source>
        <dbReference type="Proteomes" id="UP000031338"/>
    </source>
</evidence>
<keyword evidence="5" id="KW-1185">Reference proteome</keyword>
<feature type="domain" description="TraK N-terminal" evidence="2">
    <location>
        <begin position="56"/>
        <end position="155"/>
    </location>
</feature>
<organism evidence="4 5">
    <name type="scientific">Novosphingobium subterraneum</name>
    <dbReference type="NCBI Taxonomy" id="48936"/>
    <lineage>
        <taxon>Bacteria</taxon>
        <taxon>Pseudomonadati</taxon>
        <taxon>Pseudomonadota</taxon>
        <taxon>Alphaproteobacteria</taxon>
        <taxon>Sphingomonadales</taxon>
        <taxon>Sphingomonadaceae</taxon>
        <taxon>Novosphingobium</taxon>
    </lineage>
</organism>
<protein>
    <submittedName>
        <fullName evidence="4">Conjugal transfer pilus assembly protein TraK</fullName>
    </submittedName>
</protein>
<dbReference type="InterPro" id="IPR010563">
    <property type="entry name" value="TraK_N"/>
</dbReference>
<dbReference type="STRING" id="48936.NJ75_04343"/>
<evidence type="ECO:0000256" key="1">
    <source>
        <dbReference type="SAM" id="MobiDB-lite"/>
    </source>
</evidence>
<evidence type="ECO:0000313" key="4">
    <source>
        <dbReference type="EMBL" id="KHS42215.1"/>
    </source>
</evidence>
<gene>
    <name evidence="4" type="ORF">NJ75_04343</name>
</gene>
<dbReference type="Pfam" id="PF23536">
    <property type="entry name" value="TraK_C"/>
    <property type="match status" value="1"/>
</dbReference>